<dbReference type="SUPFAM" id="SSF49299">
    <property type="entry name" value="PKD domain"/>
    <property type="match status" value="1"/>
</dbReference>
<dbReference type="Proteomes" id="UP000535020">
    <property type="component" value="Unassembled WGS sequence"/>
</dbReference>
<reference evidence="3 4" key="1">
    <citation type="submission" date="2020-07" db="EMBL/GenBank/DDBJ databases">
        <authorList>
            <person name="Sun Q."/>
        </authorList>
    </citation>
    <scope>NUCLEOTIDE SEQUENCE [LARGE SCALE GENOMIC DNA]</scope>
    <source>
        <strain evidence="3 4">MAH-1</strain>
    </source>
</reference>
<gene>
    <name evidence="3" type="ORF">HZF10_12010</name>
</gene>
<evidence type="ECO:0000313" key="3">
    <source>
        <dbReference type="EMBL" id="NYA71651.1"/>
    </source>
</evidence>
<feature type="domain" description="DUF11" evidence="2">
    <location>
        <begin position="267"/>
        <end position="376"/>
    </location>
</feature>
<dbReference type="InterPro" id="IPR047589">
    <property type="entry name" value="DUF11_rpt"/>
</dbReference>
<feature type="domain" description="DUF11" evidence="2">
    <location>
        <begin position="145"/>
        <end position="251"/>
    </location>
</feature>
<comment type="caution">
    <text evidence="3">The sequence shown here is derived from an EMBL/GenBank/DDBJ whole genome shotgun (WGS) entry which is preliminary data.</text>
</comment>
<feature type="signal peptide" evidence="1">
    <location>
        <begin position="1"/>
        <end position="21"/>
    </location>
</feature>
<keyword evidence="4" id="KW-1185">Reference proteome</keyword>
<protein>
    <submittedName>
        <fullName evidence="3">DUF11 domain-containing protein</fullName>
    </submittedName>
</protein>
<name>A0A7Y8Y349_9FLAO</name>
<dbReference type="NCBIfam" id="NF038133">
    <property type="entry name" value="choice_anch_L"/>
    <property type="match status" value="1"/>
</dbReference>
<dbReference type="NCBIfam" id="TIGR01451">
    <property type="entry name" value="B_ant_repeat"/>
    <property type="match status" value="6"/>
</dbReference>
<evidence type="ECO:0000256" key="1">
    <source>
        <dbReference type="SAM" id="SignalP"/>
    </source>
</evidence>
<feature type="domain" description="DUF11" evidence="2">
    <location>
        <begin position="516"/>
        <end position="626"/>
    </location>
</feature>
<dbReference type="EMBL" id="JACBJI010000004">
    <property type="protein sequence ID" value="NYA71651.1"/>
    <property type="molecule type" value="Genomic_DNA"/>
</dbReference>
<evidence type="ECO:0000313" key="4">
    <source>
        <dbReference type="Proteomes" id="UP000535020"/>
    </source>
</evidence>
<accession>A0A7Y8Y349</accession>
<dbReference type="InterPro" id="IPR049804">
    <property type="entry name" value="Choice_anch_L"/>
</dbReference>
<dbReference type="InterPro" id="IPR051172">
    <property type="entry name" value="Chlamydia_OmcB"/>
</dbReference>
<feature type="non-terminal residue" evidence="3">
    <location>
        <position position="1506"/>
    </location>
</feature>
<evidence type="ECO:0000259" key="2">
    <source>
        <dbReference type="Pfam" id="PF01345"/>
    </source>
</evidence>
<sequence>MKKKLLLLYFFFLSVSAFSQADIVVTNSDFSNYYIPGTNNTYTVTVTNLGPNAATNVHVTNAIPAGIDYFSWWGSNGSVGVNDPLDNTIATLAVGQTVTYTIVVEVPASYLGPLTSQTVVTSATTDPNPACTQCIDTDVRATGADIEVINTNNQTQYIPGTTVTYTVTVANNGPLTAANVLVTNPIPAGITSFSWSGGGNSGTNVPLSDTIPSITAGSSVVYTIVIQVPVGFTGNLTSTASTSTPTADPVPGCPQCTDTDTQGFGADLEITNTDFQTTYVSGTTNTYTVTVTNNGPGVATDVQIDNAIPAGIPAANFSWNGSNGSSGTGTALSDLLPTLAAGSTVTYTINIIIPGAMTAPLTSQTVVTSTSTDPTPACTQCTDTDTNTFGADIEVVNTDNNITYVQGSNNVYIVTVTNHGPMDATNVHVTNPIPGGITAFSWTGSNGSTGTNVNLDDTIPTLAAGTTVTYTITLGVPAGFTGPLTSTTTVTSATTDPTPGCTQCVDTDTQALAGADLVVLKTDHASVFIPGAQMSYDITITNNGPDVATNVDVSDAVPAGIPAANVSWTGPNGTGTGAINENFATLNVGQTLTYTVIVTVPSSYDQETNLVNTVVVTSDTPDPNPTCAGCTDTDLPFAQANIVTFKSDSKATYLNNNELTYSITIANLGISDAVNVQVTDPMPPQITTMSWEGSNGSSGTGALQDVIASLAVGQVVTYQVTIFVPQNYDLTHANLTNTVTVTSDTPDPVPACPGCSDVDTAAPNWVTVNTSTYNLQELVEDVLIHSDCANVSNFTSQGYVGNTLPTNQNSCVGYFHHNNSDFPIKDGVIIGTAQVVGFQGQYTAGNNLPGSGAGDPQLQQVSNANGGTAGINDAAFVQFDFTPLTDSFSFKFLFASEEYGPFQCTFGDVFAFLLTDLSAPIVPGVNPINVAIIPDVTPPTAVSVLTVRDQAYNGTCPSVNPQWYDIHNADFPALSAINIRGQLLPMIASATVIPNHNYRIKLAIGDYQDSIVNSAVFLEAGSFNVGQTDVFDPNNSTFPDLVGPAAGCPGETFVLQAGSSPIAGATYQWFMNDLEMPGETNYTLSVDEAGVYSVIVTVGGSGGGCQQTDSITVEYLPDMPLGNPAELLVCAGQPADLEEINTAILNGLNPNQYSIQFHHSQQDALDVNDPILNYNAYDGINGDMNLDGEQIFASIEDLLGSGCIGVRMFTLNTYPCGNPVTPPDMYLCDTNNDGTEDFDISGIPAIALGPNSTADYTVTLHYNQAEADGDTNPIDPTLLFPGSEGTQIFIRMETVTDPNVYATTFFTLHLYPDPDAIIAASTTSVCVGGTQPVITFTGQGGTQPYTFTYTINGGTSSTVTSPTGSDSATITIPTTAPDTFDVDLINVADAHCDTNQTESITVTVNPGPEAVLQAPIVTACLNGPSPTVTIVGSGGIPPYTFTYTLCSGGPQTVLSDAAGQATVSIPITAAGSCVFNLLDVADANCTSVQDDSVTFTIKPLPDATAA</sequence>
<dbReference type="InterPro" id="IPR035986">
    <property type="entry name" value="PKD_dom_sf"/>
</dbReference>
<feature type="domain" description="DUF11" evidence="2">
    <location>
        <begin position="22"/>
        <end position="130"/>
    </location>
</feature>
<dbReference type="InterPro" id="IPR001434">
    <property type="entry name" value="OmcB-like_DUF11"/>
</dbReference>
<feature type="domain" description="DUF11" evidence="2">
    <location>
        <begin position="392"/>
        <end position="499"/>
    </location>
</feature>
<dbReference type="RefSeq" id="WP_176006443.1">
    <property type="nucleotide sequence ID" value="NZ_JABWMI010000011.1"/>
</dbReference>
<dbReference type="PANTHER" id="PTHR34819">
    <property type="entry name" value="LARGE CYSTEINE-RICH PERIPLASMIC PROTEIN OMCB"/>
    <property type="match status" value="1"/>
</dbReference>
<feature type="chain" id="PRO_5031487268" evidence="1">
    <location>
        <begin position="22"/>
        <end position="1506"/>
    </location>
</feature>
<organism evidence="3 4">
    <name type="scientific">Flavobacterium agri</name>
    <dbReference type="NCBI Taxonomy" id="2743471"/>
    <lineage>
        <taxon>Bacteria</taxon>
        <taxon>Pseudomonadati</taxon>
        <taxon>Bacteroidota</taxon>
        <taxon>Flavobacteriia</taxon>
        <taxon>Flavobacteriales</taxon>
        <taxon>Flavobacteriaceae</taxon>
        <taxon>Flavobacterium</taxon>
    </lineage>
</organism>
<dbReference type="PANTHER" id="PTHR34819:SF3">
    <property type="entry name" value="CELL SURFACE PROTEIN"/>
    <property type="match status" value="1"/>
</dbReference>
<dbReference type="Gene3D" id="2.60.40.10">
    <property type="entry name" value="Immunoglobulins"/>
    <property type="match status" value="1"/>
</dbReference>
<dbReference type="InterPro" id="IPR013783">
    <property type="entry name" value="Ig-like_fold"/>
</dbReference>
<proteinExistence type="predicted"/>
<keyword evidence="1" id="KW-0732">Signal</keyword>
<dbReference type="Pfam" id="PF01345">
    <property type="entry name" value="DUF11"/>
    <property type="match status" value="6"/>
</dbReference>
<feature type="domain" description="DUF11" evidence="2">
    <location>
        <begin position="647"/>
        <end position="750"/>
    </location>
</feature>